<sequence>MSDPFDYLFLEPLLVERIRAEVPGLASVDGLPDLATLDDQRQATPCVYVIYLGDQIDTGASAQGGSRAVQFVVQHWAAVLTVYYADAQGDGQGARRLAGPLLGRLLKALTGWVPALDVAALARSSQVAQVGYANGYFYFPLVFTARFVYPRSKAWKP</sequence>
<reference evidence="1" key="1">
    <citation type="submission" date="2022-11" db="EMBL/GenBank/DDBJ databases">
        <title>Pseudomonas triclosanedens sp. nov., a triclosan degrader isolated from activated sludge.</title>
        <authorList>
            <person name="Yin Y."/>
            <person name="Lu Z."/>
        </authorList>
    </citation>
    <scope>NUCLEOTIDE SEQUENCE</scope>
    <source>
        <strain evidence="1">ZM23</strain>
    </source>
</reference>
<proteinExistence type="predicted"/>
<dbReference type="EMBL" id="CP113432">
    <property type="protein sequence ID" value="WAI49051.1"/>
    <property type="molecule type" value="Genomic_DNA"/>
</dbReference>
<dbReference type="Proteomes" id="UP001163624">
    <property type="component" value="Chromosome"/>
</dbReference>
<evidence type="ECO:0000313" key="1">
    <source>
        <dbReference type="EMBL" id="WAI49051.1"/>
    </source>
</evidence>
<dbReference type="Gene3D" id="3.30.2000.10">
    <property type="entry name" value="Phage tail protein-like"/>
    <property type="match status" value="1"/>
</dbReference>
<organism evidence="1 2">
    <name type="scientific">Pseudomonas triclosanedens</name>
    <dbReference type="NCBI Taxonomy" id="2961893"/>
    <lineage>
        <taxon>Bacteria</taxon>
        <taxon>Pseudomonadati</taxon>
        <taxon>Pseudomonadota</taxon>
        <taxon>Gammaproteobacteria</taxon>
        <taxon>Pseudomonadales</taxon>
        <taxon>Pseudomonadaceae</taxon>
        <taxon>Pseudomonas</taxon>
    </lineage>
</organism>
<name>A0ABY6ZW96_9PSED</name>
<dbReference type="InterPro" id="IPR056912">
    <property type="entry name" value="Phage_JBD30_tail_term-like"/>
</dbReference>
<gene>
    <name evidence="1" type="ORF">OU419_25430</name>
</gene>
<dbReference type="InterPro" id="IPR038042">
    <property type="entry name" value="Gp37-like"/>
</dbReference>
<dbReference type="RefSeq" id="WP_254472316.1">
    <property type="nucleotide sequence ID" value="NZ_CP113432.1"/>
</dbReference>
<keyword evidence="2" id="KW-1185">Reference proteome</keyword>
<evidence type="ECO:0000313" key="2">
    <source>
        <dbReference type="Proteomes" id="UP001163624"/>
    </source>
</evidence>
<dbReference type="Pfam" id="PF23840">
    <property type="entry name" value="Phage_tail_terminator"/>
    <property type="match status" value="1"/>
</dbReference>
<accession>A0ABY6ZW96</accession>
<protein>
    <submittedName>
        <fullName evidence="1">Uncharacterized protein</fullName>
    </submittedName>
</protein>